<feature type="transmembrane region" description="Helical" evidence="1">
    <location>
        <begin position="188"/>
        <end position="207"/>
    </location>
</feature>
<dbReference type="PANTHER" id="PTHR30354:SF7">
    <property type="entry name" value="BLL7963 PROTEIN"/>
    <property type="match status" value="1"/>
</dbReference>
<proteinExistence type="predicted"/>
<dbReference type="GO" id="GO:0015128">
    <property type="term" value="F:gluconate transmembrane transporter activity"/>
    <property type="evidence" value="ECO:0007669"/>
    <property type="project" value="InterPro"/>
</dbReference>
<keyword evidence="1" id="KW-0812">Transmembrane</keyword>
<dbReference type="GO" id="GO:0005886">
    <property type="term" value="C:plasma membrane"/>
    <property type="evidence" value="ECO:0007669"/>
    <property type="project" value="TreeGrafter"/>
</dbReference>
<name>A0A4D7CSX1_9ENTE</name>
<feature type="transmembrane region" description="Helical" evidence="1">
    <location>
        <begin position="240"/>
        <end position="261"/>
    </location>
</feature>
<protein>
    <submittedName>
        <fullName evidence="2">GntP family permease</fullName>
    </submittedName>
</protein>
<feature type="transmembrane region" description="Helical" evidence="1">
    <location>
        <begin position="421"/>
        <end position="444"/>
    </location>
</feature>
<evidence type="ECO:0000313" key="3">
    <source>
        <dbReference type="Proteomes" id="UP000298615"/>
    </source>
</evidence>
<evidence type="ECO:0000313" key="2">
    <source>
        <dbReference type="EMBL" id="QCI85566.1"/>
    </source>
</evidence>
<feature type="transmembrane region" description="Helical" evidence="1">
    <location>
        <begin position="26"/>
        <end position="45"/>
    </location>
</feature>
<sequence length="445" mass="47168">MEMIAPIGVLIGLVAIIYFTVKEINILIAAPLATLIVIVLNNMSIVDSLLGKEANNYMGALSTYVMNYFAIFLLGSILAKLMEVSGATTAIADFILSKAGYENPYRVLVAIFIISAILTYGGISLFVVMFAILPLARSLFRKMDLSWNLIQVPLWLGIATFTMTILPGTPAIQNVIPIEYLNTSLTSALVPSLLGSIGCVIFGLFYMNYCLKKSLAAGETYATYTDGGEEELTEKALPPFISSIAPLVLLVIVAISGSLFGNEFIKKNIIYAALLTGIVVALVLFWSFIDKKIATLSVGAGGSLAPIFATASAVAFGAVVMVAPGFEVYSDLILNIPGSPLISLTVLTSAMAAITGSSSGALGIVMPNFAQYYLDAGVHPEMIHRVAAVASNILTIVPQCGVFLTFISLTGLTHKNGFKQTIITVFGSTLIAEVIIILVGALMYG</sequence>
<feature type="transmembrane region" description="Helical" evidence="1">
    <location>
        <begin position="152"/>
        <end position="176"/>
    </location>
</feature>
<keyword evidence="1" id="KW-0472">Membrane</keyword>
<dbReference type="RefSeq" id="WP_136952412.1">
    <property type="nucleotide sequence ID" value="NZ_CP039712.1"/>
</dbReference>
<accession>A0A4D7CSX1</accession>
<reference evidence="2 3" key="1">
    <citation type="submission" date="2019-04" db="EMBL/GenBank/DDBJ databases">
        <title>Vagococcus sp. nov., isolated from faeces of yaks (Bos grunniens).</title>
        <authorList>
            <person name="Ge Y."/>
        </authorList>
    </citation>
    <scope>NUCLEOTIDE SEQUENCE [LARGE SCALE GENOMIC DNA]</scope>
    <source>
        <strain evidence="2 3">MN-17</strain>
    </source>
</reference>
<dbReference type="EMBL" id="CP039712">
    <property type="protein sequence ID" value="QCI85566.1"/>
    <property type="molecule type" value="Genomic_DNA"/>
</dbReference>
<feature type="transmembrane region" description="Helical" evidence="1">
    <location>
        <begin position="6"/>
        <end position="21"/>
    </location>
</feature>
<dbReference type="Proteomes" id="UP000298615">
    <property type="component" value="Chromosome"/>
</dbReference>
<dbReference type="InterPro" id="IPR003474">
    <property type="entry name" value="Glcn_transporter"/>
</dbReference>
<dbReference type="AlphaFoldDB" id="A0A4D7CSX1"/>
<dbReference type="KEGG" id="vao:FA707_00650"/>
<feature type="transmembrane region" description="Helical" evidence="1">
    <location>
        <begin position="107"/>
        <end position="132"/>
    </location>
</feature>
<dbReference type="PANTHER" id="PTHR30354">
    <property type="entry name" value="GNT FAMILY GLUCONATE TRANSPORTER"/>
    <property type="match status" value="1"/>
</dbReference>
<keyword evidence="1" id="KW-1133">Transmembrane helix</keyword>
<feature type="transmembrane region" description="Helical" evidence="1">
    <location>
        <begin position="268"/>
        <end position="289"/>
    </location>
</feature>
<evidence type="ECO:0000256" key="1">
    <source>
        <dbReference type="SAM" id="Phobius"/>
    </source>
</evidence>
<feature type="transmembrane region" description="Helical" evidence="1">
    <location>
        <begin position="386"/>
        <end position="409"/>
    </location>
</feature>
<feature type="transmembrane region" description="Helical" evidence="1">
    <location>
        <begin position="341"/>
        <end position="366"/>
    </location>
</feature>
<gene>
    <name evidence="2" type="ORF">FA707_00650</name>
</gene>
<feature type="transmembrane region" description="Helical" evidence="1">
    <location>
        <begin position="304"/>
        <end position="329"/>
    </location>
</feature>
<feature type="transmembrane region" description="Helical" evidence="1">
    <location>
        <begin position="65"/>
        <end position="95"/>
    </location>
</feature>
<organism evidence="2 3">
    <name type="scientific">Vagococcus zengguangii</name>
    <dbReference type="NCBI Taxonomy" id="2571750"/>
    <lineage>
        <taxon>Bacteria</taxon>
        <taxon>Bacillati</taxon>
        <taxon>Bacillota</taxon>
        <taxon>Bacilli</taxon>
        <taxon>Lactobacillales</taxon>
        <taxon>Enterococcaceae</taxon>
        <taxon>Vagococcus</taxon>
    </lineage>
</organism>
<keyword evidence="3" id="KW-1185">Reference proteome</keyword>